<organism evidence="3 4">
    <name type="scientific">Nocardia lasii</name>
    <dbReference type="NCBI Taxonomy" id="1616107"/>
    <lineage>
        <taxon>Bacteria</taxon>
        <taxon>Bacillati</taxon>
        <taxon>Actinomycetota</taxon>
        <taxon>Actinomycetes</taxon>
        <taxon>Mycobacteriales</taxon>
        <taxon>Nocardiaceae</taxon>
        <taxon>Nocardia</taxon>
    </lineage>
</organism>
<dbReference type="InterPro" id="IPR013120">
    <property type="entry name" value="FAR_NAD-bd"/>
</dbReference>
<accession>A0ABW1JW69</accession>
<evidence type="ECO:0000259" key="1">
    <source>
        <dbReference type="Pfam" id="PF07993"/>
    </source>
</evidence>
<dbReference type="InterPro" id="IPR029058">
    <property type="entry name" value="AB_hydrolase_fold"/>
</dbReference>
<keyword evidence="3" id="KW-0378">Hydrolase</keyword>
<dbReference type="SUPFAM" id="SSF53474">
    <property type="entry name" value="alpha/beta-Hydrolases"/>
    <property type="match status" value="1"/>
</dbReference>
<dbReference type="PANTHER" id="PTHR48079:SF6">
    <property type="entry name" value="NAD(P)-BINDING DOMAIN-CONTAINING PROTEIN-RELATED"/>
    <property type="match status" value="1"/>
</dbReference>
<name>A0ABW1JW69_9NOCA</name>
<evidence type="ECO:0000313" key="4">
    <source>
        <dbReference type="Proteomes" id="UP001596223"/>
    </source>
</evidence>
<dbReference type="SUPFAM" id="SSF51735">
    <property type="entry name" value="NAD(P)-binding Rossmann-fold domains"/>
    <property type="match status" value="1"/>
</dbReference>
<evidence type="ECO:0000259" key="2">
    <source>
        <dbReference type="Pfam" id="PF12697"/>
    </source>
</evidence>
<protein>
    <submittedName>
        <fullName evidence="3">Alpha/beta fold hydrolase</fullName>
    </submittedName>
</protein>
<dbReference type="Gene3D" id="3.40.50.1820">
    <property type="entry name" value="alpha/beta hydrolase"/>
    <property type="match status" value="1"/>
</dbReference>
<dbReference type="RefSeq" id="WP_378608383.1">
    <property type="nucleotide sequence ID" value="NZ_JBHSQN010000013.1"/>
</dbReference>
<proteinExistence type="predicted"/>
<evidence type="ECO:0000313" key="3">
    <source>
        <dbReference type="EMBL" id="MFC6013430.1"/>
    </source>
</evidence>
<reference evidence="4" key="1">
    <citation type="journal article" date="2019" name="Int. J. Syst. Evol. Microbiol.">
        <title>The Global Catalogue of Microorganisms (GCM) 10K type strain sequencing project: providing services to taxonomists for standard genome sequencing and annotation.</title>
        <authorList>
            <consortium name="The Broad Institute Genomics Platform"/>
            <consortium name="The Broad Institute Genome Sequencing Center for Infectious Disease"/>
            <person name="Wu L."/>
            <person name="Ma J."/>
        </authorList>
    </citation>
    <scope>NUCLEOTIDE SEQUENCE [LARGE SCALE GENOMIC DNA]</scope>
    <source>
        <strain evidence="4">CCUG 36956</strain>
    </source>
</reference>
<dbReference type="InterPro" id="IPR036291">
    <property type="entry name" value="NAD(P)-bd_dom_sf"/>
</dbReference>
<dbReference type="InterPro" id="IPR051783">
    <property type="entry name" value="NAD(P)-dependent_oxidoreduct"/>
</dbReference>
<dbReference type="Pfam" id="PF12697">
    <property type="entry name" value="Abhydrolase_6"/>
    <property type="match status" value="1"/>
</dbReference>
<feature type="domain" description="Thioester reductase (TE)" evidence="1">
    <location>
        <begin position="10"/>
        <end position="215"/>
    </location>
</feature>
<dbReference type="Pfam" id="PF07993">
    <property type="entry name" value="NAD_binding_4"/>
    <property type="match status" value="1"/>
</dbReference>
<feature type="domain" description="AB hydrolase-1" evidence="2">
    <location>
        <begin position="350"/>
        <end position="556"/>
    </location>
</feature>
<dbReference type="PANTHER" id="PTHR48079">
    <property type="entry name" value="PROTEIN YEEZ"/>
    <property type="match status" value="1"/>
</dbReference>
<dbReference type="Proteomes" id="UP001596223">
    <property type="component" value="Unassembled WGS sequence"/>
</dbReference>
<dbReference type="InterPro" id="IPR000073">
    <property type="entry name" value="AB_hydrolase_1"/>
</dbReference>
<gene>
    <name evidence="3" type="ORF">ACFP3H_20440</name>
</gene>
<dbReference type="EMBL" id="JBHSQN010000013">
    <property type="protein sequence ID" value="MFC6013430.1"/>
    <property type="molecule type" value="Genomic_DNA"/>
</dbReference>
<dbReference type="Gene3D" id="3.40.50.720">
    <property type="entry name" value="NAD(P)-binding Rossmann-like Domain"/>
    <property type="match status" value="1"/>
</dbReference>
<keyword evidence="4" id="KW-1185">Reference proteome</keyword>
<sequence length="573" mass="60724">MAHTDSIVFGAAGFIGRSLVAELLRTGHTVTAALRAGSQDRLRGWLDEQHVDTTGLTITTTDIGEPDLALGEPVEGVRDVYNAAAVMKFGLDAEVARRVNLDGAVHVLEWAARQPDLRRIVHITGYRAVGDGGPQDYGNGAYEASKVEADGVLRAIAAERNIPLTVANPAGVIGAGQYFGLADIIDNLWRGRLPALPGSAETFVPVVDLDYVVRFIAGVPTLPETVGKSYPLLDPATPALPELIRLVADHLRVPAPRFTLPTALVRRLPRALTNADPEALSFLSTDRYDTSESEVVARRLGVAHPPVDELLRSYADRIVASRNGALTPAPTAGFRNGAWLVGEQVDPEYVLLHGIPVDSDSWAAVIRELDAPVLAADLPGLGRSAAAGSLGEWMVEVMAPVRTRPVLVGHSYGAWAAIEFALRHPDRVSRVVLVAPAFLQQPASWLISSPLSAGVVRRMSVAKLAAQLGIPEGNAVESAAANLRRPGVAQRTFATLRAAGASRAEITAKLARVTVPVEILVGAQDPLVEETDLPVTTIADTGHFPQLTHPGAVAAVLRGELSTSAEEVAQRTA</sequence>
<comment type="caution">
    <text evidence="3">The sequence shown here is derived from an EMBL/GenBank/DDBJ whole genome shotgun (WGS) entry which is preliminary data.</text>
</comment>
<dbReference type="GO" id="GO:0016787">
    <property type="term" value="F:hydrolase activity"/>
    <property type="evidence" value="ECO:0007669"/>
    <property type="project" value="UniProtKB-KW"/>
</dbReference>